<dbReference type="PANTHER" id="PTHR12001">
    <property type="entry name" value="GERANYLGERANYL PYROPHOSPHATE SYNTHASE"/>
    <property type="match status" value="1"/>
</dbReference>
<dbReference type="Gene3D" id="1.10.600.10">
    <property type="entry name" value="Farnesyl Diphosphate Synthase"/>
    <property type="match status" value="1"/>
</dbReference>
<gene>
    <name evidence="4" type="ORF">EVEC_LOCUS6740</name>
</gene>
<evidence type="ECO:0000256" key="1">
    <source>
        <dbReference type="ARBA" id="ARBA00022723"/>
    </source>
</evidence>
<dbReference type="GO" id="GO:0008299">
    <property type="term" value="P:isoprenoid biosynthetic process"/>
    <property type="evidence" value="ECO:0007669"/>
    <property type="project" value="InterPro"/>
</dbReference>
<organism evidence="6">
    <name type="scientific">Enterobius vermicularis</name>
    <name type="common">Human pinworm</name>
    <dbReference type="NCBI Taxonomy" id="51028"/>
    <lineage>
        <taxon>Eukaryota</taxon>
        <taxon>Metazoa</taxon>
        <taxon>Ecdysozoa</taxon>
        <taxon>Nematoda</taxon>
        <taxon>Chromadorea</taxon>
        <taxon>Rhabditida</taxon>
        <taxon>Spirurina</taxon>
        <taxon>Oxyuridomorpha</taxon>
        <taxon>Oxyuroidea</taxon>
        <taxon>Oxyuridae</taxon>
        <taxon>Enterobius</taxon>
    </lineage>
</organism>
<dbReference type="WBParaSite" id="EVEC_0000721701-mRNA-1">
    <property type="protein sequence ID" value="EVEC_0000721701-mRNA-1"/>
    <property type="gene ID" value="EVEC_0000721701"/>
</dbReference>
<dbReference type="PROSITE" id="PS00723">
    <property type="entry name" value="POLYPRENYL_SYNTHASE_1"/>
    <property type="match status" value="1"/>
</dbReference>
<protein>
    <submittedName>
        <fullName evidence="6">Geranylgeranyl pyrophosphate synthase</fullName>
    </submittedName>
</protein>
<dbReference type="InterPro" id="IPR000092">
    <property type="entry name" value="Polyprenyl_synt"/>
</dbReference>
<dbReference type="EMBL" id="UXUI01008629">
    <property type="protein sequence ID" value="VDD91989.1"/>
    <property type="molecule type" value="Genomic_DNA"/>
</dbReference>
<dbReference type="CDD" id="cd00685">
    <property type="entry name" value="Trans_IPPS_HT"/>
    <property type="match status" value="1"/>
</dbReference>
<dbReference type="STRING" id="51028.A0A0N4V9U4"/>
<keyword evidence="5" id="KW-1185">Reference proteome</keyword>
<evidence type="ECO:0000313" key="4">
    <source>
        <dbReference type="EMBL" id="VDD91989.1"/>
    </source>
</evidence>
<keyword evidence="3" id="KW-0808">Transferase</keyword>
<sequence>MSCEHGDASEDPAKEAFLKAPFEYVKRVPGKKIRTKLTEAFNKWLNIDEDVLINITSIVESLHNASLLVDDIEDDSLLRRGKPVAHKIYGIPRTLNAANYVYMLSLQECIKMENPKAVEIFAEEMLELHRGQGKEIFWRDTIQCPTEDEYNQMVLQKTGGLFSLAVRLMELYSKNKFNFKPLIRKLALYFQVRDDYMNLCSSRYGKEKGFAEDVTEGKFSLPVIFALRDHINAAAPFRDDEVLVSSLLFKHLIEEMTTYYLLRVSLGILQQRPTNYEVKAYFVNLLRERGSLKKTMDRIQYYYQEVIDETAVFGGNDKLIEVLENLHNALKSVAIEEEKLLHQEGH</sequence>
<dbReference type="GO" id="GO:0046872">
    <property type="term" value="F:metal ion binding"/>
    <property type="evidence" value="ECO:0007669"/>
    <property type="project" value="UniProtKB-KW"/>
</dbReference>
<dbReference type="GO" id="GO:0042811">
    <property type="term" value="P:pheromone biosynthetic process"/>
    <property type="evidence" value="ECO:0007669"/>
    <property type="project" value="UniProtKB-ARBA"/>
</dbReference>
<dbReference type="SFLD" id="SFLDS00005">
    <property type="entry name" value="Isoprenoid_Synthase_Type_I"/>
    <property type="match status" value="1"/>
</dbReference>
<dbReference type="OrthoDB" id="6921389at2759"/>
<dbReference type="Pfam" id="PF00348">
    <property type="entry name" value="polyprenyl_synt"/>
    <property type="match status" value="1"/>
</dbReference>
<evidence type="ECO:0000256" key="3">
    <source>
        <dbReference type="RuleBase" id="RU004466"/>
    </source>
</evidence>
<dbReference type="SUPFAM" id="SSF48576">
    <property type="entry name" value="Terpenoid synthases"/>
    <property type="match status" value="1"/>
</dbReference>
<keyword evidence="1" id="KW-0479">Metal-binding</keyword>
<proteinExistence type="inferred from homology"/>
<accession>A0A0N4V9U4</accession>
<dbReference type="Proteomes" id="UP000274131">
    <property type="component" value="Unassembled WGS sequence"/>
</dbReference>
<reference evidence="4 5" key="2">
    <citation type="submission" date="2018-10" db="EMBL/GenBank/DDBJ databases">
        <authorList>
            <consortium name="Pathogen Informatics"/>
        </authorList>
    </citation>
    <scope>NUCLEOTIDE SEQUENCE [LARGE SCALE GENOMIC DNA]</scope>
</reference>
<dbReference type="InterPro" id="IPR033749">
    <property type="entry name" value="Polyprenyl_synt_CS"/>
</dbReference>
<comment type="similarity">
    <text evidence="3">Belongs to the FPP/GGPP synthase family.</text>
</comment>
<name>A0A0N4V9U4_ENTVE</name>
<evidence type="ECO:0000313" key="5">
    <source>
        <dbReference type="Proteomes" id="UP000274131"/>
    </source>
</evidence>
<evidence type="ECO:0000313" key="6">
    <source>
        <dbReference type="WBParaSite" id="EVEC_0000721701-mRNA-1"/>
    </source>
</evidence>
<dbReference type="GO" id="GO:0004659">
    <property type="term" value="F:prenyltransferase activity"/>
    <property type="evidence" value="ECO:0007669"/>
    <property type="project" value="InterPro"/>
</dbReference>
<evidence type="ECO:0000256" key="2">
    <source>
        <dbReference type="ARBA" id="ARBA00022842"/>
    </source>
</evidence>
<dbReference type="AlphaFoldDB" id="A0A0N4V9U4"/>
<reference evidence="6" key="1">
    <citation type="submission" date="2017-02" db="UniProtKB">
        <authorList>
            <consortium name="WormBaseParasite"/>
        </authorList>
    </citation>
    <scope>IDENTIFICATION</scope>
</reference>
<dbReference type="InterPro" id="IPR008949">
    <property type="entry name" value="Isoprenoid_synthase_dom_sf"/>
</dbReference>
<keyword evidence="2" id="KW-0460">Magnesium</keyword>
<dbReference type="PANTHER" id="PTHR12001:SF44">
    <property type="entry name" value="GERANYLGERANYL PYROPHOSPHATE SYNTHASE"/>
    <property type="match status" value="1"/>
</dbReference>